<evidence type="ECO:0000259" key="6">
    <source>
        <dbReference type="PROSITE" id="PS51194"/>
    </source>
</evidence>
<evidence type="ECO:0000256" key="3">
    <source>
        <dbReference type="ARBA" id="ARBA00022806"/>
    </source>
</evidence>
<feature type="domain" description="Helicase C-terminal" evidence="6">
    <location>
        <begin position="1"/>
        <end position="78"/>
    </location>
</feature>
<evidence type="ECO:0000256" key="2">
    <source>
        <dbReference type="ARBA" id="ARBA00022801"/>
    </source>
</evidence>
<feature type="signal peptide" evidence="5">
    <location>
        <begin position="1"/>
        <end position="34"/>
    </location>
</feature>
<evidence type="ECO:0000256" key="1">
    <source>
        <dbReference type="ARBA" id="ARBA00022741"/>
    </source>
</evidence>
<sequence>HPGRTLVFANAVTALRRVAALLKVLGLPAHAIHAQQQQRQRLKALDRFKSDDQAVLVASDVAARGLDIPGVRCAVVFV</sequence>
<dbReference type="Pfam" id="PF00271">
    <property type="entry name" value="Helicase_C"/>
    <property type="match status" value="1"/>
</dbReference>
<comment type="caution">
    <text evidence="7">The sequence shown here is derived from an EMBL/GenBank/DDBJ whole genome shotgun (WGS) entry which is preliminary data.</text>
</comment>
<dbReference type="SMART" id="SM00490">
    <property type="entry name" value="HELICc"/>
    <property type="match status" value="1"/>
</dbReference>
<name>A0A699YDT2_HAELA</name>
<dbReference type="AlphaFoldDB" id="A0A699YDT2"/>
<keyword evidence="8" id="KW-1185">Reference proteome</keyword>
<dbReference type="InterPro" id="IPR027417">
    <property type="entry name" value="P-loop_NTPase"/>
</dbReference>
<dbReference type="GO" id="GO:0005829">
    <property type="term" value="C:cytosol"/>
    <property type="evidence" value="ECO:0007669"/>
    <property type="project" value="TreeGrafter"/>
</dbReference>
<dbReference type="PANTHER" id="PTHR47959:SF1">
    <property type="entry name" value="ATP-DEPENDENT RNA HELICASE DBPA"/>
    <property type="match status" value="1"/>
</dbReference>
<dbReference type="PANTHER" id="PTHR47959">
    <property type="entry name" value="ATP-DEPENDENT RNA HELICASE RHLE-RELATED"/>
    <property type="match status" value="1"/>
</dbReference>
<dbReference type="InterPro" id="IPR050079">
    <property type="entry name" value="DEAD_box_RNA_helicase"/>
</dbReference>
<evidence type="ECO:0000313" key="8">
    <source>
        <dbReference type="Proteomes" id="UP000485058"/>
    </source>
</evidence>
<dbReference type="GO" id="GO:0016787">
    <property type="term" value="F:hydrolase activity"/>
    <property type="evidence" value="ECO:0007669"/>
    <property type="project" value="UniProtKB-KW"/>
</dbReference>
<keyword evidence="4" id="KW-0067">ATP-binding</keyword>
<protein>
    <recommendedName>
        <fullName evidence="6">Helicase C-terminal domain-containing protein</fullName>
    </recommendedName>
</protein>
<dbReference type="InterPro" id="IPR001650">
    <property type="entry name" value="Helicase_C-like"/>
</dbReference>
<dbReference type="PROSITE" id="PS51194">
    <property type="entry name" value="HELICASE_CTER"/>
    <property type="match status" value="1"/>
</dbReference>
<dbReference type="Gene3D" id="3.40.50.300">
    <property type="entry name" value="P-loop containing nucleotide triphosphate hydrolases"/>
    <property type="match status" value="1"/>
</dbReference>
<dbReference type="GO" id="GO:0003724">
    <property type="term" value="F:RNA helicase activity"/>
    <property type="evidence" value="ECO:0007669"/>
    <property type="project" value="TreeGrafter"/>
</dbReference>
<evidence type="ECO:0000256" key="5">
    <source>
        <dbReference type="SAM" id="SignalP"/>
    </source>
</evidence>
<keyword evidence="3" id="KW-0347">Helicase</keyword>
<proteinExistence type="predicted"/>
<reference evidence="7 8" key="1">
    <citation type="submission" date="2020-02" db="EMBL/GenBank/DDBJ databases">
        <title>Draft genome sequence of Haematococcus lacustris strain NIES-144.</title>
        <authorList>
            <person name="Morimoto D."/>
            <person name="Nakagawa S."/>
            <person name="Yoshida T."/>
            <person name="Sawayama S."/>
        </authorList>
    </citation>
    <scope>NUCLEOTIDE SEQUENCE [LARGE SCALE GENOMIC DNA]</scope>
    <source>
        <strain evidence="7 8">NIES-144</strain>
    </source>
</reference>
<keyword evidence="1" id="KW-0547">Nucleotide-binding</keyword>
<keyword evidence="2" id="KW-0378">Hydrolase</keyword>
<evidence type="ECO:0000313" key="7">
    <source>
        <dbReference type="EMBL" id="GFH07561.1"/>
    </source>
</evidence>
<accession>A0A699YDT2</accession>
<keyword evidence="5" id="KW-0732">Signal</keyword>
<dbReference type="Proteomes" id="UP000485058">
    <property type="component" value="Unassembled WGS sequence"/>
</dbReference>
<dbReference type="SUPFAM" id="SSF52540">
    <property type="entry name" value="P-loop containing nucleoside triphosphate hydrolases"/>
    <property type="match status" value="1"/>
</dbReference>
<gene>
    <name evidence="7" type="ORF">HaLaN_02380</name>
</gene>
<dbReference type="EMBL" id="BLLF01000102">
    <property type="protein sequence ID" value="GFH07561.1"/>
    <property type="molecule type" value="Genomic_DNA"/>
</dbReference>
<feature type="chain" id="PRO_5025667491" description="Helicase C-terminal domain-containing protein" evidence="5">
    <location>
        <begin position="35"/>
        <end position="78"/>
    </location>
</feature>
<evidence type="ECO:0000256" key="4">
    <source>
        <dbReference type="ARBA" id="ARBA00022840"/>
    </source>
</evidence>
<dbReference type="GO" id="GO:0005524">
    <property type="term" value="F:ATP binding"/>
    <property type="evidence" value="ECO:0007669"/>
    <property type="project" value="UniProtKB-KW"/>
</dbReference>
<feature type="non-terminal residue" evidence="7">
    <location>
        <position position="1"/>
    </location>
</feature>
<organism evidence="7 8">
    <name type="scientific">Haematococcus lacustris</name>
    <name type="common">Green alga</name>
    <name type="synonym">Haematococcus pluvialis</name>
    <dbReference type="NCBI Taxonomy" id="44745"/>
    <lineage>
        <taxon>Eukaryota</taxon>
        <taxon>Viridiplantae</taxon>
        <taxon>Chlorophyta</taxon>
        <taxon>core chlorophytes</taxon>
        <taxon>Chlorophyceae</taxon>
        <taxon>CS clade</taxon>
        <taxon>Chlamydomonadales</taxon>
        <taxon>Haematococcaceae</taxon>
        <taxon>Haematococcus</taxon>
    </lineage>
</organism>